<dbReference type="SUPFAM" id="SSF158855">
    <property type="entry name" value="Lipase chaperone-like"/>
    <property type="match status" value="1"/>
</dbReference>
<keyword evidence="7" id="KW-0443">Lipid metabolism</keyword>
<dbReference type="EMBL" id="LAZR01000139">
    <property type="protein sequence ID" value="KKN87305.1"/>
    <property type="molecule type" value="Genomic_DNA"/>
</dbReference>
<dbReference type="GO" id="GO:0016042">
    <property type="term" value="P:lipid catabolic process"/>
    <property type="evidence" value="ECO:0007669"/>
    <property type="project" value="UniProtKB-KW"/>
</dbReference>
<evidence type="ECO:0000256" key="8">
    <source>
        <dbReference type="ARBA" id="ARBA00023136"/>
    </source>
</evidence>
<evidence type="ECO:0000256" key="1">
    <source>
        <dbReference type="ARBA" id="ARBA00004533"/>
    </source>
</evidence>
<evidence type="ECO:0008006" key="11">
    <source>
        <dbReference type="Google" id="ProtNLM"/>
    </source>
</evidence>
<organism evidence="10">
    <name type="scientific">marine sediment metagenome</name>
    <dbReference type="NCBI Taxonomy" id="412755"/>
    <lineage>
        <taxon>unclassified sequences</taxon>
        <taxon>metagenomes</taxon>
        <taxon>ecological metagenomes</taxon>
    </lineage>
</organism>
<name>A0A0F9U259_9ZZZZ</name>
<evidence type="ECO:0000256" key="4">
    <source>
        <dbReference type="ARBA" id="ARBA00022692"/>
    </source>
</evidence>
<dbReference type="Pfam" id="PF03280">
    <property type="entry name" value="Lipase_chap"/>
    <property type="match status" value="1"/>
</dbReference>
<keyword evidence="4" id="KW-0812">Transmembrane</keyword>
<keyword evidence="9" id="KW-0143">Chaperone</keyword>
<keyword evidence="2" id="KW-1003">Cell membrane</keyword>
<keyword evidence="8" id="KW-0472">Membrane</keyword>
<evidence type="ECO:0000313" key="10">
    <source>
        <dbReference type="EMBL" id="KKN87305.1"/>
    </source>
</evidence>
<dbReference type="GO" id="GO:0051082">
    <property type="term" value="F:unfolded protein binding"/>
    <property type="evidence" value="ECO:0007669"/>
    <property type="project" value="InterPro"/>
</dbReference>
<evidence type="ECO:0000256" key="5">
    <source>
        <dbReference type="ARBA" id="ARBA00022963"/>
    </source>
</evidence>
<dbReference type="GO" id="GO:0005886">
    <property type="term" value="C:plasma membrane"/>
    <property type="evidence" value="ECO:0007669"/>
    <property type="project" value="UniProtKB-SubCell"/>
</dbReference>
<reference evidence="10" key="1">
    <citation type="journal article" date="2015" name="Nature">
        <title>Complex archaea that bridge the gap between prokaryotes and eukaryotes.</title>
        <authorList>
            <person name="Spang A."/>
            <person name="Saw J.H."/>
            <person name="Jorgensen S.L."/>
            <person name="Zaremba-Niedzwiedzka K."/>
            <person name="Martijn J."/>
            <person name="Lind A.E."/>
            <person name="van Eijk R."/>
            <person name="Schleper C."/>
            <person name="Guy L."/>
            <person name="Ettema T.J."/>
        </authorList>
    </citation>
    <scope>NUCLEOTIDE SEQUENCE</scope>
</reference>
<dbReference type="AlphaFoldDB" id="A0A0F9U259"/>
<keyword evidence="3" id="KW-0997">Cell inner membrane</keyword>
<proteinExistence type="inferred from homology"/>
<evidence type="ECO:0000256" key="6">
    <source>
        <dbReference type="ARBA" id="ARBA00022989"/>
    </source>
</evidence>
<evidence type="ECO:0000256" key="3">
    <source>
        <dbReference type="ARBA" id="ARBA00022519"/>
    </source>
</evidence>
<keyword evidence="6" id="KW-1133">Transmembrane helix</keyword>
<keyword evidence="5" id="KW-0442">Lipid degradation</keyword>
<accession>A0A0F9U259</accession>
<sequence>MKFLVYLPLLAGALLLGWQLLPNPPDDADARGRMATNSATSVTATLPANLQRSNGNTAPVAMPESLRGTEVDGQLQVDADGNLLITDQLRNLFDYYLSANGEETPEQTQTRIRQQLTSKLDEPARGQALAIFEHYLSYLQAVAKLEQDFPVLDDLDALWAREEAVQRLRASLFSAQVHQAFFAGEEAYNRFTLERLAINRNPDLDPAQRAADIEALRENLPAEMQGLLVPQLHQDLRRETQALNEQNAAPEQIRDLRLNLVGPEATARLEALDQQRADWQQRVSEFSRERESILQQPGVAPQDKQAAIDALLQERFAPNEQLRIASQNKR</sequence>
<evidence type="ECO:0000256" key="7">
    <source>
        <dbReference type="ARBA" id="ARBA00023098"/>
    </source>
</evidence>
<dbReference type="InterPro" id="IPR004961">
    <property type="entry name" value="Lipase_chaperone"/>
</dbReference>
<evidence type="ECO:0000256" key="9">
    <source>
        <dbReference type="ARBA" id="ARBA00023186"/>
    </source>
</evidence>
<comment type="subcellular location">
    <subcellularLocation>
        <location evidence="1">Cell inner membrane</location>
    </subcellularLocation>
</comment>
<protein>
    <recommendedName>
        <fullName evidence="11">Lipase modulator</fullName>
    </recommendedName>
</protein>
<dbReference type="HAMAP" id="MF_00790">
    <property type="entry name" value="Lipase_chap"/>
    <property type="match status" value="1"/>
</dbReference>
<gene>
    <name evidence="10" type="ORF">LCGC14_0259820</name>
</gene>
<dbReference type="GO" id="GO:0006457">
    <property type="term" value="P:protein folding"/>
    <property type="evidence" value="ECO:0007669"/>
    <property type="project" value="InterPro"/>
</dbReference>
<comment type="caution">
    <text evidence="10">The sequence shown here is derived from an EMBL/GenBank/DDBJ whole genome shotgun (WGS) entry which is preliminary data.</text>
</comment>
<evidence type="ECO:0000256" key="2">
    <source>
        <dbReference type="ARBA" id="ARBA00022475"/>
    </source>
</evidence>
<dbReference type="NCBIfam" id="NF002334">
    <property type="entry name" value="PRK01294.1-2"/>
    <property type="match status" value="1"/>
</dbReference>